<proteinExistence type="predicted"/>
<dbReference type="Proteomes" id="UP000677228">
    <property type="component" value="Unassembled WGS sequence"/>
</dbReference>
<evidence type="ECO:0000313" key="3">
    <source>
        <dbReference type="EMBL" id="CAF4384484.1"/>
    </source>
</evidence>
<feature type="non-terminal residue" evidence="2">
    <location>
        <position position="406"/>
    </location>
</feature>
<gene>
    <name evidence="2" type="ORF">OVA965_LOCUS41140</name>
    <name evidence="3" type="ORF">TMI583_LOCUS42713</name>
</gene>
<evidence type="ECO:0000313" key="2">
    <source>
        <dbReference type="EMBL" id="CAF1584026.1"/>
    </source>
</evidence>
<dbReference type="PROSITE" id="PS50994">
    <property type="entry name" value="INTEGRASE"/>
    <property type="match status" value="1"/>
</dbReference>
<dbReference type="FunFam" id="1.10.340.70:FF:000001">
    <property type="entry name" value="Retrovirus-related Pol polyprotein from transposon gypsy-like Protein"/>
    <property type="match status" value="1"/>
</dbReference>
<dbReference type="InterPro" id="IPR041588">
    <property type="entry name" value="Integrase_H2C2"/>
</dbReference>
<dbReference type="InterPro" id="IPR036397">
    <property type="entry name" value="RNaseH_sf"/>
</dbReference>
<dbReference type="EMBL" id="CAJOBA010069755">
    <property type="protein sequence ID" value="CAF4384484.1"/>
    <property type="molecule type" value="Genomic_DNA"/>
</dbReference>
<sequence length="406" mass="46039">YNITEIKYKKGKCHCDADLLSRYSQSNENDDQHIILRKQDDGYLFPHNDADDGNDLQNNMSSAIVNVITRSKTKATVLLPTSSTHSSTNVTSRSPIRTHVALPQRERYQPRSTTPITMNDVSTSTTTSSVSPSLIASEISLPLHSSITTTIPHVDLTIKRIKQEQGLDANIQNIVKHMNNTTNRHYEMVDDVLYRLIPHGLKTIRLPYLPCSLIRDVLFLFHDQPSSAHFGITRTFEKLKNKYYWPNMKHSIIDYIQSCLPCSKHNIRRTKPPGLMHSTETPHEVLGIVDMGYWGPTNEESIHSNRYVITMTDYLSKFVFAKPVPTNTAKEASKFFYEVVCQFGPPTKLITDNGSHFTSKLTQAVVQQCNTTHVLTTPYHPMSNGQTERFNAAFAPSLAKLFDKEQ</sequence>
<dbReference type="EMBL" id="CAJNOK010046589">
    <property type="protein sequence ID" value="CAF1584026.1"/>
    <property type="molecule type" value="Genomic_DNA"/>
</dbReference>
<dbReference type="InterPro" id="IPR050951">
    <property type="entry name" value="Retrovirus_Pol_polyprotein"/>
</dbReference>
<dbReference type="AlphaFoldDB" id="A0A8S2FZX5"/>
<dbReference type="Pfam" id="PF00665">
    <property type="entry name" value="rve"/>
    <property type="match status" value="1"/>
</dbReference>
<dbReference type="Gene3D" id="1.10.340.70">
    <property type="match status" value="1"/>
</dbReference>
<protein>
    <recommendedName>
        <fullName evidence="1">Integrase catalytic domain-containing protein</fullName>
    </recommendedName>
</protein>
<dbReference type="PANTHER" id="PTHR37984:SF15">
    <property type="entry name" value="INTEGRASE CATALYTIC DOMAIN-CONTAINING PROTEIN"/>
    <property type="match status" value="1"/>
</dbReference>
<dbReference type="GO" id="GO:0003676">
    <property type="term" value="F:nucleic acid binding"/>
    <property type="evidence" value="ECO:0007669"/>
    <property type="project" value="InterPro"/>
</dbReference>
<evidence type="ECO:0000313" key="4">
    <source>
        <dbReference type="Proteomes" id="UP000677228"/>
    </source>
</evidence>
<accession>A0A8S2FZX5</accession>
<feature type="non-terminal residue" evidence="2">
    <location>
        <position position="1"/>
    </location>
</feature>
<reference evidence="2" key="1">
    <citation type="submission" date="2021-02" db="EMBL/GenBank/DDBJ databases">
        <authorList>
            <person name="Nowell W R."/>
        </authorList>
    </citation>
    <scope>NUCLEOTIDE SEQUENCE</scope>
</reference>
<evidence type="ECO:0000259" key="1">
    <source>
        <dbReference type="PROSITE" id="PS50994"/>
    </source>
</evidence>
<dbReference type="Pfam" id="PF17921">
    <property type="entry name" value="Integrase_H2C2"/>
    <property type="match status" value="1"/>
</dbReference>
<feature type="domain" description="Integrase catalytic" evidence="1">
    <location>
        <begin position="278"/>
        <end position="406"/>
    </location>
</feature>
<dbReference type="Gene3D" id="3.30.420.10">
    <property type="entry name" value="Ribonuclease H-like superfamily/Ribonuclease H"/>
    <property type="match status" value="1"/>
</dbReference>
<name>A0A8S2FZX5_9BILA</name>
<comment type="caution">
    <text evidence="2">The sequence shown here is derived from an EMBL/GenBank/DDBJ whole genome shotgun (WGS) entry which is preliminary data.</text>
</comment>
<dbReference type="InterPro" id="IPR001584">
    <property type="entry name" value="Integrase_cat-core"/>
</dbReference>
<dbReference type="SUPFAM" id="SSF53098">
    <property type="entry name" value="Ribonuclease H-like"/>
    <property type="match status" value="1"/>
</dbReference>
<dbReference type="InterPro" id="IPR012337">
    <property type="entry name" value="RNaseH-like_sf"/>
</dbReference>
<dbReference type="PANTHER" id="PTHR37984">
    <property type="entry name" value="PROTEIN CBG26694"/>
    <property type="match status" value="1"/>
</dbReference>
<organism evidence="2 4">
    <name type="scientific">Didymodactylos carnosus</name>
    <dbReference type="NCBI Taxonomy" id="1234261"/>
    <lineage>
        <taxon>Eukaryota</taxon>
        <taxon>Metazoa</taxon>
        <taxon>Spiralia</taxon>
        <taxon>Gnathifera</taxon>
        <taxon>Rotifera</taxon>
        <taxon>Eurotatoria</taxon>
        <taxon>Bdelloidea</taxon>
        <taxon>Philodinida</taxon>
        <taxon>Philodinidae</taxon>
        <taxon>Didymodactylos</taxon>
    </lineage>
</organism>
<dbReference type="GO" id="GO:0015074">
    <property type="term" value="P:DNA integration"/>
    <property type="evidence" value="ECO:0007669"/>
    <property type="project" value="InterPro"/>
</dbReference>
<dbReference type="Proteomes" id="UP000682733">
    <property type="component" value="Unassembled WGS sequence"/>
</dbReference>